<feature type="region of interest" description="Disordered" evidence="1">
    <location>
        <begin position="41"/>
        <end position="70"/>
    </location>
</feature>
<evidence type="ECO:0000313" key="2">
    <source>
        <dbReference type="EMBL" id="EDM75116.1"/>
    </source>
</evidence>
<comment type="caution">
    <text evidence="2">The sequence shown here is derived from an EMBL/GenBank/DDBJ whole genome shotgun (WGS) entry which is preliminary data.</text>
</comment>
<evidence type="ECO:0000256" key="1">
    <source>
        <dbReference type="SAM" id="MobiDB-lite"/>
    </source>
</evidence>
<proteinExistence type="predicted"/>
<dbReference type="AlphaFoldDB" id="A6GG95"/>
<name>A6GG95_9BACT</name>
<dbReference type="Proteomes" id="UP000005801">
    <property type="component" value="Unassembled WGS sequence"/>
</dbReference>
<dbReference type="STRING" id="391625.PPSIR1_34063"/>
<dbReference type="eggNOG" id="ENOG5032EFM">
    <property type="taxonomic scope" value="Bacteria"/>
</dbReference>
<reference evidence="2 3" key="1">
    <citation type="submission" date="2007-06" db="EMBL/GenBank/DDBJ databases">
        <authorList>
            <person name="Shimkets L."/>
            <person name="Ferriera S."/>
            <person name="Johnson J."/>
            <person name="Kravitz S."/>
            <person name="Beeson K."/>
            <person name="Sutton G."/>
            <person name="Rogers Y.-H."/>
            <person name="Friedman R."/>
            <person name="Frazier M."/>
            <person name="Venter J.C."/>
        </authorList>
    </citation>
    <scope>NUCLEOTIDE SEQUENCE [LARGE SCALE GENOMIC DNA]</scope>
    <source>
        <strain evidence="2 3">SIR-1</strain>
    </source>
</reference>
<dbReference type="EMBL" id="ABCS01000103">
    <property type="protein sequence ID" value="EDM75116.1"/>
    <property type="molecule type" value="Genomic_DNA"/>
</dbReference>
<protein>
    <submittedName>
        <fullName evidence="2">Uncharacterized protein</fullName>
    </submittedName>
</protein>
<organism evidence="2 3">
    <name type="scientific">Plesiocystis pacifica SIR-1</name>
    <dbReference type="NCBI Taxonomy" id="391625"/>
    <lineage>
        <taxon>Bacteria</taxon>
        <taxon>Pseudomonadati</taxon>
        <taxon>Myxococcota</taxon>
        <taxon>Polyangia</taxon>
        <taxon>Nannocystales</taxon>
        <taxon>Nannocystaceae</taxon>
        <taxon>Plesiocystis</taxon>
    </lineage>
</organism>
<feature type="compositionally biased region" description="Acidic residues" evidence="1">
    <location>
        <begin position="51"/>
        <end position="61"/>
    </location>
</feature>
<evidence type="ECO:0000313" key="3">
    <source>
        <dbReference type="Proteomes" id="UP000005801"/>
    </source>
</evidence>
<gene>
    <name evidence="2" type="ORF">PPSIR1_34063</name>
</gene>
<sequence>MIDMALPSSIKAATALSGLGVIAFALTGCPDPEARFNEFLDATEDDRPMADDGDTGEDTETGDTGGPEGLPDMTGTYLFALVTTLDPETPLQFVTTVDMTVAEDGLSGEADFTFQPLSLDVGSKTAPREFVGDPLVYAGIPIDANGGYTIDMGTVQVTGAANPITGSDIEATLQVLGEIVHASAFCGDLSGEVTSPLQYDLAGSTFGAIRLGDDGSDPSALPIEFPYRCDMVPPADPTFPDLNGTFLYAMVTTLDPETPLQFVATVDFTYNADGTAGTANICFQPLSLDVGSTTAPREFVGDPLCYEDIELSADGTYDIDMGTVMVTGAANPITGSDIEATLQVAGEIVHADAACGDMTGEVTSPLQYDLAGSTFGAIRLSDDGSDPATLPIEFPYRCDMVPPEGG</sequence>
<keyword evidence="3" id="KW-1185">Reference proteome</keyword>
<accession>A6GG95</accession>